<dbReference type="SUPFAM" id="SSF53756">
    <property type="entry name" value="UDP-Glycosyltransferase/glycogen phosphorylase"/>
    <property type="match status" value="1"/>
</dbReference>
<dbReference type="Gene3D" id="1.25.40.10">
    <property type="entry name" value="Tetratricopeptide repeat domain"/>
    <property type="match status" value="1"/>
</dbReference>
<evidence type="ECO:0000256" key="1">
    <source>
        <dbReference type="ARBA" id="ARBA00004922"/>
    </source>
</evidence>
<evidence type="ECO:0000259" key="6">
    <source>
        <dbReference type="Pfam" id="PF13844"/>
    </source>
</evidence>
<dbReference type="InterPro" id="IPR051939">
    <property type="entry name" value="Glycosyltr_41/O-GlcNAc_trsf"/>
</dbReference>
<dbReference type="STRING" id="56107.Cylst_2772"/>
<evidence type="ECO:0000313" key="7">
    <source>
        <dbReference type="EMBL" id="AFZ24969.1"/>
    </source>
</evidence>
<dbReference type="AlphaFoldDB" id="K9WYS1"/>
<dbReference type="InterPro" id="IPR011990">
    <property type="entry name" value="TPR-like_helical_dom_sf"/>
</dbReference>
<keyword evidence="2" id="KW-0328">Glycosyltransferase</keyword>
<evidence type="ECO:0000256" key="2">
    <source>
        <dbReference type="ARBA" id="ARBA00022676"/>
    </source>
</evidence>
<dbReference type="SUPFAM" id="SSF48452">
    <property type="entry name" value="TPR-like"/>
    <property type="match status" value="1"/>
</dbReference>
<keyword evidence="3 7" id="KW-0808">Transferase</keyword>
<reference evidence="7 8" key="1">
    <citation type="submission" date="2012-06" db="EMBL/GenBank/DDBJ databases">
        <title>Finished chromosome of genome of Cylindrospermum stagnale PCC 7417.</title>
        <authorList>
            <consortium name="US DOE Joint Genome Institute"/>
            <person name="Gugger M."/>
            <person name="Coursin T."/>
            <person name="Rippka R."/>
            <person name="Tandeau De Marsac N."/>
            <person name="Huntemann M."/>
            <person name="Wei C.-L."/>
            <person name="Han J."/>
            <person name="Detter J.C."/>
            <person name="Han C."/>
            <person name="Tapia R."/>
            <person name="Chen A."/>
            <person name="Kyrpides N."/>
            <person name="Mavromatis K."/>
            <person name="Markowitz V."/>
            <person name="Szeto E."/>
            <person name="Ivanova N."/>
            <person name="Pagani I."/>
            <person name="Pati A."/>
            <person name="Goodwin L."/>
            <person name="Nordberg H.P."/>
            <person name="Cantor M.N."/>
            <person name="Hua S.X."/>
            <person name="Woyke T."/>
            <person name="Kerfeld C.A."/>
        </authorList>
    </citation>
    <scope>NUCLEOTIDE SEQUENCE [LARGE SCALE GENOMIC DNA]</scope>
    <source>
        <strain evidence="7 8">PCC 7417</strain>
    </source>
</reference>
<feature type="domain" description="O-GlcNAc transferase C-terminal" evidence="6">
    <location>
        <begin position="348"/>
        <end position="496"/>
    </location>
</feature>
<keyword evidence="8" id="KW-1185">Reference proteome</keyword>
<dbReference type="PANTHER" id="PTHR44835">
    <property type="entry name" value="UDP-N-ACETYLGLUCOSAMINE--PEPTIDE N-ACETYLGLUCOSAMINYLTRANSFERASE SPINDLY-RELATED"/>
    <property type="match status" value="1"/>
</dbReference>
<comment type="pathway">
    <text evidence="1">Protein modification; protein glycosylation.</text>
</comment>
<feature type="domain" description="O-GlcNAc transferase C-terminal" evidence="6">
    <location>
        <begin position="509"/>
        <end position="687"/>
    </location>
</feature>
<dbReference type="RefSeq" id="WP_015208222.1">
    <property type="nucleotide sequence ID" value="NC_019757.1"/>
</dbReference>
<keyword evidence="4" id="KW-0677">Repeat</keyword>
<dbReference type="PATRIC" id="fig|56107.3.peg.3067"/>
<evidence type="ECO:0000256" key="4">
    <source>
        <dbReference type="ARBA" id="ARBA00022737"/>
    </source>
</evidence>
<dbReference type="eggNOG" id="COG0457">
    <property type="taxonomic scope" value="Bacteria"/>
</dbReference>
<dbReference type="Gene3D" id="3.40.50.2000">
    <property type="entry name" value="Glycogen Phosphorylase B"/>
    <property type="match status" value="1"/>
</dbReference>
<dbReference type="KEGG" id="csg:Cylst_2772"/>
<dbReference type="HOGENOM" id="CLU_001721_3_1_3"/>
<dbReference type="eggNOG" id="COG3914">
    <property type="taxonomic scope" value="Bacteria"/>
</dbReference>
<dbReference type="GO" id="GO:0016757">
    <property type="term" value="F:glycosyltransferase activity"/>
    <property type="evidence" value="ECO:0007669"/>
    <property type="project" value="UniProtKB-KW"/>
</dbReference>
<name>K9WYS1_9NOST</name>
<evidence type="ECO:0000256" key="5">
    <source>
        <dbReference type="ARBA" id="ARBA00022803"/>
    </source>
</evidence>
<evidence type="ECO:0000313" key="8">
    <source>
        <dbReference type="Proteomes" id="UP000010475"/>
    </source>
</evidence>
<dbReference type="EMBL" id="CP003642">
    <property type="protein sequence ID" value="AFZ24969.1"/>
    <property type="molecule type" value="Genomic_DNA"/>
</dbReference>
<evidence type="ECO:0000256" key="3">
    <source>
        <dbReference type="ARBA" id="ARBA00022679"/>
    </source>
</evidence>
<dbReference type="Pfam" id="PF13844">
    <property type="entry name" value="Glyco_transf_41"/>
    <property type="match status" value="2"/>
</dbReference>
<keyword evidence="5" id="KW-0802">TPR repeat</keyword>
<gene>
    <name evidence="7" type="ORF">Cylst_2772</name>
</gene>
<accession>K9WYS1</accession>
<dbReference type="Gene3D" id="3.40.50.11380">
    <property type="match status" value="1"/>
</dbReference>
<organism evidence="7 8">
    <name type="scientific">Cylindrospermum stagnale PCC 7417</name>
    <dbReference type="NCBI Taxonomy" id="56107"/>
    <lineage>
        <taxon>Bacteria</taxon>
        <taxon>Bacillati</taxon>
        <taxon>Cyanobacteriota</taxon>
        <taxon>Cyanophyceae</taxon>
        <taxon>Nostocales</taxon>
        <taxon>Nostocaceae</taxon>
        <taxon>Cylindrospermum</taxon>
    </lineage>
</organism>
<protein>
    <submittedName>
        <fullName evidence="7">Putative O-linked N-acetylglucosamine transferase, SPINDLY family</fullName>
    </submittedName>
</protein>
<proteinExistence type="predicted"/>
<dbReference type="PANTHER" id="PTHR44835:SF1">
    <property type="entry name" value="PROTEIN O-GLCNAC TRANSFERASE"/>
    <property type="match status" value="1"/>
</dbReference>
<dbReference type="InterPro" id="IPR029489">
    <property type="entry name" value="OGT/SEC/SPY_C"/>
</dbReference>
<dbReference type="Proteomes" id="UP000010475">
    <property type="component" value="Chromosome"/>
</dbReference>
<sequence>MNQTEEYMFESLVITPGNINIIIFPDWQQTEESLLLELEQAIKAVVNHPDSHQMRLLIDTNGIDIEEANFLLSAVAMNLLMAENFDMTTECEISLLEGLNELERKNLSSFIHALIILTHQNLQALALFEAEKIPAYEIENFSNVQLSQLVFDLGNKLFQKGRWQAAIEQYHILMQIHSIDVEIYWQLSQCYRNLNLLDEYFQILEEGIRIYPTDPRLHFSFIIDLRRHGLNQEAIIKAENACQLLPGDYTFQILKYLTVPTIYDNQKEIKIYRQRYTQGLQNLIQQTSLNSSEERINALAGIGRLTNFYLSYQAQNDVELQRQYGQLVHKIMAANFPQWVVPLSMPKLQPQEKIRIGYASHYLDSYSGTLWLTGWLRYCDRQNFEIYCYYTGNEPDAVTQQFQDYSDVLHHIPHNLLAVCEQIVADKLHILVFPEIGMDAQTMQMAGLRLAPVQCVAWGHPVTTGLPTIDYFLSSELMEAENAQEHYSEKLIRLPNIGVSYPKPYIPPVVKNRSDFQLLDDAVIYLSCQAPFKYLPQYDFIFAEIALRVPQAKFVFLRGTLLKPRLQRAFADVGLNSENYCVFLSIPERLDYLMINLLSDVYLDTFTWSGGNTSLEAIACHLPIVTCPGEFMRGRHTDSFLKMLGVTDTIAQNEAEYIEIAVKLGLDPAWRSSIVEKMSQNCDRLFDDKVCVAGLEAFYKQVVETSSSSS</sequence>